<evidence type="ECO:0000313" key="8">
    <source>
        <dbReference type="Proteomes" id="UP000199556"/>
    </source>
</evidence>
<dbReference type="PANTHER" id="PTHR43711:SF1">
    <property type="entry name" value="HISTIDINE KINASE 1"/>
    <property type="match status" value="1"/>
</dbReference>
<dbReference type="AlphaFoldDB" id="A0A1I4QCT7"/>
<dbReference type="SUPFAM" id="SSF55874">
    <property type="entry name" value="ATPase domain of HSP90 chaperone/DNA topoisomerase II/histidine kinase"/>
    <property type="match status" value="1"/>
</dbReference>
<keyword evidence="3" id="KW-0808">Transferase</keyword>
<protein>
    <recommendedName>
        <fullName evidence="2">histidine kinase</fullName>
        <ecNumber evidence="2">2.7.13.3</ecNumber>
    </recommendedName>
</protein>
<dbReference type="EMBL" id="FOUO01000004">
    <property type="protein sequence ID" value="SFM37912.1"/>
    <property type="molecule type" value="Genomic_DNA"/>
</dbReference>
<dbReference type="InterPro" id="IPR050736">
    <property type="entry name" value="Sensor_HK_Regulatory"/>
</dbReference>
<evidence type="ECO:0000256" key="1">
    <source>
        <dbReference type="ARBA" id="ARBA00000085"/>
    </source>
</evidence>
<dbReference type="OrthoDB" id="9809766at2"/>
<feature type="domain" description="Histidine kinase" evidence="6">
    <location>
        <begin position="190"/>
        <end position="297"/>
    </location>
</feature>
<dbReference type="GO" id="GO:0000160">
    <property type="term" value="P:phosphorelay signal transduction system"/>
    <property type="evidence" value="ECO:0007669"/>
    <property type="project" value="UniProtKB-KW"/>
</dbReference>
<gene>
    <name evidence="7" type="ORF">SAMN05421721_10443</name>
</gene>
<dbReference type="SMART" id="SM00387">
    <property type="entry name" value="HATPase_c"/>
    <property type="match status" value="1"/>
</dbReference>
<evidence type="ECO:0000256" key="3">
    <source>
        <dbReference type="ARBA" id="ARBA00022679"/>
    </source>
</evidence>
<evidence type="ECO:0000256" key="2">
    <source>
        <dbReference type="ARBA" id="ARBA00012438"/>
    </source>
</evidence>
<dbReference type="EC" id="2.7.13.3" evidence="2"/>
<keyword evidence="4 7" id="KW-0418">Kinase</keyword>
<dbReference type="GO" id="GO:0004673">
    <property type="term" value="F:protein histidine kinase activity"/>
    <property type="evidence" value="ECO:0007669"/>
    <property type="project" value="UniProtKB-EC"/>
</dbReference>
<dbReference type="Proteomes" id="UP000199556">
    <property type="component" value="Unassembled WGS sequence"/>
</dbReference>
<accession>A0A1I4QCT7</accession>
<dbReference type="STRING" id="195064.SAMN05421721_10443"/>
<name>A0A1I4QCT7_ECTMO</name>
<evidence type="ECO:0000259" key="6">
    <source>
        <dbReference type="PROSITE" id="PS50109"/>
    </source>
</evidence>
<dbReference type="PROSITE" id="PS50109">
    <property type="entry name" value="HIS_KIN"/>
    <property type="match status" value="1"/>
</dbReference>
<keyword evidence="5" id="KW-0902">Two-component regulatory system</keyword>
<organism evidence="7 8">
    <name type="scientific">Ectothiorhodospira mobilis</name>
    <dbReference type="NCBI Taxonomy" id="195064"/>
    <lineage>
        <taxon>Bacteria</taxon>
        <taxon>Pseudomonadati</taxon>
        <taxon>Pseudomonadota</taxon>
        <taxon>Gammaproteobacteria</taxon>
        <taxon>Chromatiales</taxon>
        <taxon>Ectothiorhodospiraceae</taxon>
        <taxon>Ectothiorhodospira</taxon>
    </lineage>
</organism>
<dbReference type="PRINTS" id="PR00344">
    <property type="entry name" value="BCTRLSENSOR"/>
</dbReference>
<proteinExistence type="predicted"/>
<evidence type="ECO:0000256" key="4">
    <source>
        <dbReference type="ARBA" id="ARBA00022777"/>
    </source>
</evidence>
<dbReference type="RefSeq" id="WP_090483959.1">
    <property type="nucleotide sequence ID" value="NZ_FOUO01000004.1"/>
</dbReference>
<dbReference type="InterPro" id="IPR036890">
    <property type="entry name" value="HATPase_C_sf"/>
</dbReference>
<dbReference type="Pfam" id="PF02518">
    <property type="entry name" value="HATPase_c"/>
    <property type="match status" value="1"/>
</dbReference>
<reference evidence="7 8" key="1">
    <citation type="submission" date="2016-10" db="EMBL/GenBank/DDBJ databases">
        <authorList>
            <person name="de Groot N.N."/>
        </authorList>
    </citation>
    <scope>NUCLEOTIDE SEQUENCE [LARGE SCALE GENOMIC DNA]</scope>
    <source>
        <strain evidence="7 8">DSM 4180</strain>
    </source>
</reference>
<evidence type="ECO:0000313" key="7">
    <source>
        <dbReference type="EMBL" id="SFM37912.1"/>
    </source>
</evidence>
<dbReference type="InterPro" id="IPR005467">
    <property type="entry name" value="His_kinase_dom"/>
</dbReference>
<dbReference type="InterPro" id="IPR004358">
    <property type="entry name" value="Sig_transdc_His_kin-like_C"/>
</dbReference>
<dbReference type="PANTHER" id="PTHR43711">
    <property type="entry name" value="TWO-COMPONENT HISTIDINE KINASE"/>
    <property type="match status" value="1"/>
</dbReference>
<evidence type="ECO:0000256" key="5">
    <source>
        <dbReference type="ARBA" id="ARBA00023012"/>
    </source>
</evidence>
<sequence length="299" mass="33594">MVEITRPLNLDTRQEALVDMHSFLNVLNVLASEMDLMDYALGGSTALQEALSLVHDMARGLGDAEQVHVWLADPGGLRARILRGVEAAATDAPPTLELQESVENIQSILEVFEVRARELAARQSRALAWTWFPLEELETRFIHLFQAIERNSKGRFRIIRNIADQEPRDYLVKLDLSSVDGDRIRMPAVFQDVIRDLLANARKYTPPGGRILAGLRDSGEEIRFVVEDSGMGIPEHQIQDVVEFGFRADNARDRRTQGGGFGLTKAYWVTRKCGGRMWIDSAEGLGTRIRIHLPRPRAA</sequence>
<keyword evidence="8" id="KW-1185">Reference proteome</keyword>
<dbReference type="Gene3D" id="3.30.565.10">
    <property type="entry name" value="Histidine kinase-like ATPase, C-terminal domain"/>
    <property type="match status" value="1"/>
</dbReference>
<comment type="catalytic activity">
    <reaction evidence="1">
        <text>ATP + protein L-histidine = ADP + protein N-phospho-L-histidine.</text>
        <dbReference type="EC" id="2.7.13.3"/>
    </reaction>
</comment>
<dbReference type="InterPro" id="IPR003594">
    <property type="entry name" value="HATPase_dom"/>
</dbReference>